<dbReference type="PANTHER" id="PTHR34985">
    <property type="entry name" value="SLR0554 PROTEIN"/>
    <property type="match status" value="1"/>
</dbReference>
<dbReference type="InterPro" id="IPR007936">
    <property type="entry name" value="VapE-like_dom"/>
</dbReference>
<proteinExistence type="predicted"/>
<evidence type="ECO:0000313" key="2">
    <source>
        <dbReference type="EMBL" id="NHN85881.1"/>
    </source>
</evidence>
<protein>
    <submittedName>
        <fullName evidence="2">Virulence-associated E family protein</fullName>
    </submittedName>
</protein>
<reference evidence="2 3" key="1">
    <citation type="journal article" date="2020" name="Int. J. Syst. Evol. Microbiol.">
        <title>Novel acetic acid bacteria from cider fermentations: Acetobacter conturbans sp. nov. and Acetobacter fallax sp. nov.</title>
        <authorList>
            <person name="Sombolestani A.S."/>
            <person name="Cleenwerck I."/>
            <person name="Cnockaert M."/>
            <person name="Borremans W."/>
            <person name="Wieme A.D."/>
            <person name="De Vuyst L."/>
            <person name="Vandamme P."/>
        </authorList>
    </citation>
    <scope>NUCLEOTIDE SEQUENCE [LARGE SCALE GENOMIC DNA]</scope>
    <source>
        <strain evidence="2 3">LMG 30640</strain>
    </source>
</reference>
<sequence>MITKSAEEPRNWLNALRWDGQDRLGNWLAAYLGADDTPYTRGIGRMFLIAMVARIMQPGCKADYMMILEGQQGLRKSTACGILGGDWFSDNLPDIRTGGKDVAQHLAGKWLIEVAEMSALDKSEAAALKAFITRSTERYRPSFGRKEVIQPRQCVFIGTTNKTAYLRDETGGRRFWPVKVGRIDTDALGRDRDQLFAEAVHLYRAGVKWWPDQQFEADHIRAEQEARYEADAWEEAILPYLANVSRTTIMEVAREAIHLDKPKIGTADQRRIAAIMERAGWERGTKISGVRWWVPCRE</sequence>
<name>A0ABX0JTN6_9PROT</name>
<accession>A0ABX0JTN6</accession>
<dbReference type="EMBL" id="WOTB01000022">
    <property type="protein sequence ID" value="NHN85881.1"/>
    <property type="molecule type" value="Genomic_DNA"/>
</dbReference>
<dbReference type="Pfam" id="PF05272">
    <property type="entry name" value="VapE-like_dom"/>
    <property type="match status" value="1"/>
</dbReference>
<keyword evidence="3" id="KW-1185">Reference proteome</keyword>
<feature type="domain" description="Virulence-associated protein E-like" evidence="1">
    <location>
        <begin position="13"/>
        <end position="227"/>
    </location>
</feature>
<dbReference type="PANTHER" id="PTHR34985:SF1">
    <property type="entry name" value="SLR0554 PROTEIN"/>
    <property type="match status" value="1"/>
</dbReference>
<organism evidence="2 3">
    <name type="scientific">Acetobacter musti</name>
    <dbReference type="NCBI Taxonomy" id="864732"/>
    <lineage>
        <taxon>Bacteria</taxon>
        <taxon>Pseudomonadati</taxon>
        <taxon>Pseudomonadota</taxon>
        <taxon>Alphaproteobacteria</taxon>
        <taxon>Acetobacterales</taxon>
        <taxon>Acetobacteraceae</taxon>
        <taxon>Acetobacter</taxon>
    </lineage>
</organism>
<comment type="caution">
    <text evidence="2">The sequence shown here is derived from an EMBL/GenBank/DDBJ whole genome shotgun (WGS) entry which is preliminary data.</text>
</comment>
<evidence type="ECO:0000259" key="1">
    <source>
        <dbReference type="Pfam" id="PF05272"/>
    </source>
</evidence>
<evidence type="ECO:0000313" key="3">
    <source>
        <dbReference type="Proteomes" id="UP000635278"/>
    </source>
</evidence>
<dbReference type="Proteomes" id="UP000635278">
    <property type="component" value="Unassembled WGS sequence"/>
</dbReference>
<gene>
    <name evidence="2" type="ORF">GOB93_14695</name>
</gene>